<name>A0ABR9EJ55_9GAMM</name>
<evidence type="ECO:0000256" key="4">
    <source>
        <dbReference type="ARBA" id="ARBA00022741"/>
    </source>
</evidence>
<dbReference type="InterPro" id="IPR050980">
    <property type="entry name" value="2C_sensor_his_kinase"/>
</dbReference>
<dbReference type="EMBL" id="AQGV01000015">
    <property type="protein sequence ID" value="MBE0371031.1"/>
    <property type="molecule type" value="Genomic_DNA"/>
</dbReference>
<evidence type="ECO:0000256" key="3">
    <source>
        <dbReference type="ARBA" id="ARBA00022679"/>
    </source>
</evidence>
<keyword evidence="7" id="KW-1133">Transmembrane helix</keyword>
<dbReference type="EC" id="2.7.13.3" evidence="2"/>
<feature type="transmembrane region" description="Helical" evidence="7">
    <location>
        <begin position="117"/>
        <end position="134"/>
    </location>
</feature>
<evidence type="ECO:0000256" key="1">
    <source>
        <dbReference type="ARBA" id="ARBA00000085"/>
    </source>
</evidence>
<comment type="caution">
    <text evidence="9">The sequence shown here is derived from an EMBL/GenBank/DDBJ whole genome shotgun (WGS) entry which is preliminary data.</text>
</comment>
<evidence type="ECO:0000256" key="7">
    <source>
        <dbReference type="SAM" id="Phobius"/>
    </source>
</evidence>
<keyword evidence="7" id="KW-0812">Transmembrane</keyword>
<proteinExistence type="predicted"/>
<dbReference type="GO" id="GO:0016301">
    <property type="term" value="F:kinase activity"/>
    <property type="evidence" value="ECO:0007669"/>
    <property type="project" value="UniProtKB-KW"/>
</dbReference>
<dbReference type="Pfam" id="PF02518">
    <property type="entry name" value="HATPase_c"/>
    <property type="match status" value="1"/>
</dbReference>
<evidence type="ECO:0000256" key="2">
    <source>
        <dbReference type="ARBA" id="ARBA00012438"/>
    </source>
</evidence>
<dbReference type="InterPro" id="IPR005467">
    <property type="entry name" value="His_kinase_dom"/>
</dbReference>
<keyword evidence="10" id="KW-1185">Reference proteome</keyword>
<accession>A0ABR9EJ55</accession>
<comment type="catalytic activity">
    <reaction evidence="1">
        <text>ATP + protein L-histidine = ADP + protein N-phospho-L-histidine.</text>
        <dbReference type="EC" id="2.7.13.3"/>
    </reaction>
</comment>
<dbReference type="PANTHER" id="PTHR44936">
    <property type="entry name" value="SENSOR PROTEIN CREC"/>
    <property type="match status" value="1"/>
</dbReference>
<dbReference type="SUPFAM" id="SSF55874">
    <property type="entry name" value="ATPase domain of HSP90 chaperone/DNA topoisomerase II/histidine kinase"/>
    <property type="match status" value="1"/>
</dbReference>
<sequence>MIVFSPNSSIGRLLLLRTIAIALQLIMVLSGAYFFNKEITLLPAFIVIGIESLFQLVSVYAYRNTSEAAPTGMLFQLLADLLFLTVLLSLSGGASNAFVSLLLLPIVIAAVTVPKKYVVIVAGLALASYGYLFATMPSHHLHHMDMHQHLTGMLVNFVFSVIVIVAVVMALVNQIQNKEHKLAKAREQQLKSEQIMALGSAAAQATHQLATPIANLNLLFEEVQEDMPEHPAIADIQVALTQCKTQLNSFRRQTENFKEGTSDKAKLVSEVLAELVTLMALQYPEQKLECSDETGRLMVSSDPMLIPAILNILSNAAHANQHNAHSTIVLSSKIQQSRWQLTIVDNGKGIDPQKLSELGHEIVQSDDGMGIALLLSHATFERLNGSLTIENHMSLGAQTRLLLPAKLAK</sequence>
<keyword evidence="5 9" id="KW-0418">Kinase</keyword>
<dbReference type="PROSITE" id="PS50109">
    <property type="entry name" value="HIS_KIN"/>
    <property type="match status" value="1"/>
</dbReference>
<dbReference type="RefSeq" id="WP_192510043.1">
    <property type="nucleotide sequence ID" value="NZ_AQGV01000015.1"/>
</dbReference>
<evidence type="ECO:0000259" key="8">
    <source>
        <dbReference type="PROSITE" id="PS50109"/>
    </source>
</evidence>
<reference evidence="9 10" key="1">
    <citation type="submission" date="2015-03" db="EMBL/GenBank/DDBJ databases">
        <title>Genome sequence of Pseudoalteromonas aurantia.</title>
        <authorList>
            <person name="Xie B.-B."/>
            <person name="Rong J.-C."/>
            <person name="Qin Q.-L."/>
            <person name="Zhang Y.-Z."/>
        </authorList>
    </citation>
    <scope>NUCLEOTIDE SEQUENCE [LARGE SCALE GENOMIC DNA]</scope>
    <source>
        <strain evidence="9 10">208</strain>
    </source>
</reference>
<feature type="transmembrane region" description="Helical" evidence="7">
    <location>
        <begin position="82"/>
        <end position="110"/>
    </location>
</feature>
<feature type="transmembrane region" description="Helical" evidence="7">
    <location>
        <begin position="42"/>
        <end position="62"/>
    </location>
</feature>
<keyword evidence="4" id="KW-0547">Nucleotide-binding</keyword>
<dbReference type="Gene3D" id="3.30.565.10">
    <property type="entry name" value="Histidine kinase-like ATPase, C-terminal domain"/>
    <property type="match status" value="1"/>
</dbReference>
<organism evidence="9 10">
    <name type="scientific">Pseudoalteromonas aurantia 208</name>
    <dbReference type="NCBI Taxonomy" id="1314867"/>
    <lineage>
        <taxon>Bacteria</taxon>
        <taxon>Pseudomonadati</taxon>
        <taxon>Pseudomonadota</taxon>
        <taxon>Gammaproteobacteria</taxon>
        <taxon>Alteromonadales</taxon>
        <taxon>Pseudoalteromonadaceae</taxon>
        <taxon>Pseudoalteromonas</taxon>
    </lineage>
</organism>
<dbReference type="Proteomes" id="UP000615755">
    <property type="component" value="Unassembled WGS sequence"/>
</dbReference>
<feature type="transmembrane region" description="Helical" evidence="7">
    <location>
        <begin position="14"/>
        <end position="35"/>
    </location>
</feature>
<dbReference type="SMART" id="SM00387">
    <property type="entry name" value="HATPase_c"/>
    <property type="match status" value="1"/>
</dbReference>
<feature type="domain" description="Histidine kinase" evidence="8">
    <location>
        <begin position="204"/>
        <end position="407"/>
    </location>
</feature>
<evidence type="ECO:0000256" key="6">
    <source>
        <dbReference type="ARBA" id="ARBA00022840"/>
    </source>
</evidence>
<protein>
    <recommendedName>
        <fullName evidence="2">histidine kinase</fullName>
        <ecNumber evidence="2">2.7.13.3</ecNumber>
    </recommendedName>
</protein>
<keyword evidence="3" id="KW-0808">Transferase</keyword>
<feature type="transmembrane region" description="Helical" evidence="7">
    <location>
        <begin position="154"/>
        <end position="172"/>
    </location>
</feature>
<gene>
    <name evidence="9" type="primary">regB</name>
    <name evidence="9" type="ORF">PAUR_b1191</name>
</gene>
<keyword evidence="6" id="KW-0067">ATP-binding</keyword>
<dbReference type="InterPro" id="IPR003594">
    <property type="entry name" value="HATPase_dom"/>
</dbReference>
<evidence type="ECO:0000256" key="5">
    <source>
        <dbReference type="ARBA" id="ARBA00022777"/>
    </source>
</evidence>
<keyword evidence="7" id="KW-0472">Membrane</keyword>
<evidence type="ECO:0000313" key="9">
    <source>
        <dbReference type="EMBL" id="MBE0371031.1"/>
    </source>
</evidence>
<dbReference type="InterPro" id="IPR036890">
    <property type="entry name" value="HATPase_C_sf"/>
</dbReference>
<dbReference type="PANTHER" id="PTHR44936:SF10">
    <property type="entry name" value="SENSOR PROTEIN RSTB"/>
    <property type="match status" value="1"/>
</dbReference>
<evidence type="ECO:0000313" key="10">
    <source>
        <dbReference type="Proteomes" id="UP000615755"/>
    </source>
</evidence>